<dbReference type="Proteomes" id="UP000483820">
    <property type="component" value="Chromosome II"/>
</dbReference>
<proteinExistence type="predicted"/>
<evidence type="ECO:0000259" key="1">
    <source>
        <dbReference type="Pfam" id="PF01827"/>
    </source>
</evidence>
<evidence type="ECO:0000313" key="2">
    <source>
        <dbReference type="EMBL" id="KAF1764380.1"/>
    </source>
</evidence>
<evidence type="ECO:0000313" key="3">
    <source>
        <dbReference type="Proteomes" id="UP000483820"/>
    </source>
</evidence>
<dbReference type="AlphaFoldDB" id="A0A6A5H981"/>
<reference evidence="2 3" key="1">
    <citation type="submission" date="2019-12" db="EMBL/GenBank/DDBJ databases">
        <title>Chromosome-level assembly of the Caenorhabditis remanei genome.</title>
        <authorList>
            <person name="Teterina A.A."/>
            <person name="Willis J.H."/>
            <person name="Phillips P.C."/>
        </authorList>
    </citation>
    <scope>NUCLEOTIDE SEQUENCE [LARGE SCALE GENOMIC DNA]</scope>
    <source>
        <strain evidence="2 3">PX506</strain>
        <tissue evidence="2">Whole organism</tissue>
    </source>
</reference>
<dbReference type="KEGG" id="crq:GCK72_004327"/>
<gene>
    <name evidence="2" type="ORF">GCK72_004327</name>
</gene>
<dbReference type="Pfam" id="PF01827">
    <property type="entry name" value="FTH"/>
    <property type="match status" value="1"/>
</dbReference>
<name>A0A6A5H981_CAERE</name>
<protein>
    <recommendedName>
        <fullName evidence="1">DUF38 domain-containing protein</fullName>
    </recommendedName>
</protein>
<accession>A0A6A5H981</accession>
<dbReference type="InterPro" id="IPR002900">
    <property type="entry name" value="DUF38/FTH_CAE_spp"/>
</dbReference>
<dbReference type="RefSeq" id="XP_053588800.1">
    <property type="nucleotide sequence ID" value="XM_053724606.1"/>
</dbReference>
<organism evidence="2 3">
    <name type="scientific">Caenorhabditis remanei</name>
    <name type="common">Caenorhabditis vulgaris</name>
    <dbReference type="NCBI Taxonomy" id="31234"/>
    <lineage>
        <taxon>Eukaryota</taxon>
        <taxon>Metazoa</taxon>
        <taxon>Ecdysozoa</taxon>
        <taxon>Nematoda</taxon>
        <taxon>Chromadorea</taxon>
        <taxon>Rhabditida</taxon>
        <taxon>Rhabditina</taxon>
        <taxon>Rhabditomorpha</taxon>
        <taxon>Rhabditoidea</taxon>
        <taxon>Rhabditidae</taxon>
        <taxon>Peloderinae</taxon>
        <taxon>Caenorhabditis</taxon>
    </lineage>
</organism>
<dbReference type="EMBL" id="WUAV01000002">
    <property type="protein sequence ID" value="KAF1764380.1"/>
    <property type="molecule type" value="Genomic_DNA"/>
</dbReference>
<dbReference type="GeneID" id="78773860"/>
<comment type="caution">
    <text evidence="2">The sequence shown here is derived from an EMBL/GenBank/DDBJ whole genome shotgun (WGS) entry which is preliminary data.</text>
</comment>
<sequence length="268" mass="31029">MNIGKLEINVSDRLSIEFSDPIRKENGITTYANRPYRFYYSFERSEKPISEAVNDIGIVFSNPNLKITDLGLRMGYTNPDKQDHNEIISFQENFVQSLKSMMSSLPHQIHVEYVFLECYEILPFLKSEKLKMIDLSPMEITDDSLHKIAHLEQIKRLPAIRILHMLDHVPFDIISNTSMFGIFVRNFSKSDFTRFVEQNLQQENFELGEVHIDGNGIGYWITEFLLKHQAVKTDDGYLIATLEGPKFKNTVEVGEIEGQKAIVFKRTT</sequence>
<feature type="domain" description="DUF38" evidence="1">
    <location>
        <begin position="93"/>
        <end position="210"/>
    </location>
</feature>
<dbReference type="CTD" id="78773860"/>